<keyword evidence="3" id="KW-1185">Reference proteome</keyword>
<evidence type="ECO:0000313" key="2">
    <source>
        <dbReference type="EMBL" id="MET2830805.1"/>
    </source>
</evidence>
<organism evidence="2 3">
    <name type="scientific">Mesorhizobium shangrilense</name>
    <dbReference type="NCBI Taxonomy" id="460060"/>
    <lineage>
        <taxon>Bacteria</taxon>
        <taxon>Pseudomonadati</taxon>
        <taxon>Pseudomonadota</taxon>
        <taxon>Alphaproteobacteria</taxon>
        <taxon>Hyphomicrobiales</taxon>
        <taxon>Phyllobacteriaceae</taxon>
        <taxon>Mesorhizobium</taxon>
    </lineage>
</organism>
<protein>
    <submittedName>
        <fullName evidence="2">Helix-turn-helix transcriptional regulator</fullName>
    </submittedName>
</protein>
<dbReference type="SUPFAM" id="SSF46894">
    <property type="entry name" value="C-terminal effector domain of the bipartite response regulators"/>
    <property type="match status" value="1"/>
</dbReference>
<dbReference type="InterPro" id="IPR036388">
    <property type="entry name" value="WH-like_DNA-bd_sf"/>
</dbReference>
<dbReference type="SMART" id="SM00421">
    <property type="entry name" value="HTH_LUXR"/>
    <property type="match status" value="1"/>
</dbReference>
<reference evidence="2 3" key="1">
    <citation type="submission" date="2024-06" db="EMBL/GenBank/DDBJ databases">
        <authorList>
            <person name="Kim D.-U."/>
        </authorList>
    </citation>
    <scope>NUCLEOTIDE SEQUENCE [LARGE SCALE GENOMIC DNA]</scope>
    <source>
        <strain evidence="2 3">KACC15460</strain>
    </source>
</reference>
<evidence type="ECO:0000259" key="1">
    <source>
        <dbReference type="PROSITE" id="PS50043"/>
    </source>
</evidence>
<comment type="caution">
    <text evidence="2">The sequence shown here is derived from an EMBL/GenBank/DDBJ whole genome shotgun (WGS) entry which is preliminary data.</text>
</comment>
<dbReference type="PROSITE" id="PS50043">
    <property type="entry name" value="HTH_LUXR_2"/>
    <property type="match status" value="1"/>
</dbReference>
<accession>A0ABV2DLB1</accession>
<sequence length="363" mass="38721">MTSELGIVDHLYEAAVVPELWKEVLERLCGVIGVRAGALLTIDTSGGIRSIVTDAYQPAYQDYIDSGQRYPNVRPRRGLQLHPHRFVPDVDVATQEEMDQDPIYTQFLRPHGFGSTAGTAVLSPTGDTIVFDSAKLMAEGPLSRRETSRLDRYWSDFARASLISQRLGLKAASAATEAMQVIGLPAASVTAEGRVVSINGMFEALSPRILFGAFDRVSLADRKADRLLSSALAGLDATAVRSIPIPGDHGLPALVAHVVPIRRAAHDIFTRSAALLAVTPIVPPEAPLAELLTGLFDLTTAEARIARGIASGMSVEAMAAQTSLSRETIRTQLKAVMAKTGTDRQADLALLLSSARPIPGAPG</sequence>
<dbReference type="EMBL" id="JBEWSZ010000002">
    <property type="protein sequence ID" value="MET2830805.1"/>
    <property type="molecule type" value="Genomic_DNA"/>
</dbReference>
<evidence type="ECO:0000313" key="3">
    <source>
        <dbReference type="Proteomes" id="UP001548832"/>
    </source>
</evidence>
<dbReference type="RefSeq" id="WP_354462866.1">
    <property type="nucleotide sequence ID" value="NZ_JBEWSZ010000002.1"/>
</dbReference>
<name>A0ABV2DLB1_9HYPH</name>
<feature type="domain" description="HTH luxR-type" evidence="1">
    <location>
        <begin position="291"/>
        <end position="356"/>
    </location>
</feature>
<gene>
    <name evidence="2" type="ORF">ABVQ20_27835</name>
</gene>
<dbReference type="Proteomes" id="UP001548832">
    <property type="component" value="Unassembled WGS sequence"/>
</dbReference>
<proteinExistence type="predicted"/>
<dbReference type="InterPro" id="IPR000792">
    <property type="entry name" value="Tscrpt_reg_LuxR_C"/>
</dbReference>
<dbReference type="InterPro" id="IPR016032">
    <property type="entry name" value="Sig_transdc_resp-reg_C-effctor"/>
</dbReference>
<dbReference type="Gene3D" id="1.10.10.10">
    <property type="entry name" value="Winged helix-like DNA-binding domain superfamily/Winged helix DNA-binding domain"/>
    <property type="match status" value="1"/>
</dbReference>